<accession>A0ACB8GBU3</accession>
<protein>
    <submittedName>
        <fullName evidence="1">Uncharacterized protein</fullName>
    </submittedName>
</protein>
<comment type="caution">
    <text evidence="1">The sequence shown here is derived from an EMBL/GenBank/DDBJ whole genome shotgun (WGS) entry which is preliminary data.</text>
</comment>
<dbReference type="Proteomes" id="UP000827872">
    <property type="component" value="Linkage Group LG01"/>
</dbReference>
<dbReference type="EMBL" id="CM037614">
    <property type="protein sequence ID" value="KAH8017047.1"/>
    <property type="molecule type" value="Genomic_DNA"/>
</dbReference>
<evidence type="ECO:0000313" key="2">
    <source>
        <dbReference type="Proteomes" id="UP000827872"/>
    </source>
</evidence>
<name>A0ACB8GBU3_9SAUR</name>
<organism evidence="1 2">
    <name type="scientific">Sphaerodactylus townsendi</name>
    <dbReference type="NCBI Taxonomy" id="933632"/>
    <lineage>
        <taxon>Eukaryota</taxon>
        <taxon>Metazoa</taxon>
        <taxon>Chordata</taxon>
        <taxon>Craniata</taxon>
        <taxon>Vertebrata</taxon>
        <taxon>Euteleostomi</taxon>
        <taxon>Lepidosauria</taxon>
        <taxon>Squamata</taxon>
        <taxon>Bifurcata</taxon>
        <taxon>Gekkota</taxon>
        <taxon>Sphaerodactylidae</taxon>
        <taxon>Sphaerodactylus</taxon>
    </lineage>
</organism>
<sequence length="97" mass="10943">MLEKNLVKHQPDSCGAIQNLGELRNPPVLKGPTCSQREQSLFLLVQDQRDGTQKQFPASPFFYTSLYPLLTSSCFTSSGIILSFECRILELPEFSFL</sequence>
<keyword evidence="2" id="KW-1185">Reference proteome</keyword>
<proteinExistence type="predicted"/>
<reference evidence="1" key="1">
    <citation type="submission" date="2021-08" db="EMBL/GenBank/DDBJ databases">
        <title>The first chromosome-level gecko genome reveals the dynamic sex chromosomes of Neotropical dwarf geckos (Sphaerodactylidae: Sphaerodactylus).</title>
        <authorList>
            <person name="Pinto B.J."/>
            <person name="Keating S.E."/>
            <person name="Gamble T."/>
        </authorList>
    </citation>
    <scope>NUCLEOTIDE SEQUENCE</scope>
    <source>
        <strain evidence="1">TG3544</strain>
    </source>
</reference>
<evidence type="ECO:0000313" key="1">
    <source>
        <dbReference type="EMBL" id="KAH8017047.1"/>
    </source>
</evidence>
<gene>
    <name evidence="1" type="ORF">K3G42_025753</name>
</gene>